<accession>A0A177L7E6</accession>
<dbReference type="RefSeq" id="WP_063965542.1">
    <property type="nucleotide sequence ID" value="NZ_JBCNAN010000002.1"/>
</dbReference>
<reference evidence="1 2" key="1">
    <citation type="submission" date="2016-01" db="EMBL/GenBank/DDBJ databases">
        <title>Investigation of taxonomic status of Bacillus aminovorans.</title>
        <authorList>
            <person name="Verma A."/>
            <person name="Pal Y."/>
            <person name="Krishnamurthi S."/>
        </authorList>
    </citation>
    <scope>NUCLEOTIDE SEQUENCE [LARGE SCALE GENOMIC DNA]</scope>
    <source>
        <strain evidence="1 2">DSM 1314</strain>
    </source>
</reference>
<name>A0A177L7E6_9BACI</name>
<sequence>MKEMFIEFTKNGSVYELSIFEDLLKITQDGNVIHIQLSNIYQQPLLDIGLENLNYIVGNLSEYIEFCETNQIYKGIEFDADEWEKHTKIYATMRYASPDGKINLYKKQIDSVQGNMRGFHGDSLIAEKYYPFVSSKATK</sequence>
<evidence type="ECO:0000313" key="1">
    <source>
        <dbReference type="EMBL" id="OAH61296.1"/>
    </source>
</evidence>
<dbReference type="AlphaFoldDB" id="A0A177L7E6"/>
<gene>
    <name evidence="1" type="ORF">AWH49_14010</name>
</gene>
<evidence type="ECO:0000313" key="2">
    <source>
        <dbReference type="Proteomes" id="UP000076935"/>
    </source>
</evidence>
<comment type="caution">
    <text evidence="1">The sequence shown here is derived from an EMBL/GenBank/DDBJ whole genome shotgun (WGS) entry which is preliminary data.</text>
</comment>
<protein>
    <submittedName>
        <fullName evidence="1">Uncharacterized protein</fullName>
    </submittedName>
</protein>
<keyword evidence="2" id="KW-1185">Reference proteome</keyword>
<dbReference type="Proteomes" id="UP000076935">
    <property type="component" value="Unassembled WGS sequence"/>
</dbReference>
<dbReference type="EMBL" id="LQWY01000022">
    <property type="protein sequence ID" value="OAH61296.1"/>
    <property type="molecule type" value="Genomic_DNA"/>
</dbReference>
<organism evidence="1 2">
    <name type="scientific">Domibacillus aminovorans</name>
    <dbReference type="NCBI Taxonomy" id="29332"/>
    <lineage>
        <taxon>Bacteria</taxon>
        <taxon>Bacillati</taxon>
        <taxon>Bacillota</taxon>
        <taxon>Bacilli</taxon>
        <taxon>Bacillales</taxon>
        <taxon>Bacillaceae</taxon>
        <taxon>Domibacillus</taxon>
    </lineage>
</organism>
<proteinExistence type="predicted"/>